<reference evidence="6" key="1">
    <citation type="journal article" date="2017" name="Nat. Commun.">
        <title>The asparagus genome sheds light on the origin and evolution of a young Y chromosome.</title>
        <authorList>
            <person name="Harkess A."/>
            <person name="Zhou J."/>
            <person name="Xu C."/>
            <person name="Bowers J.E."/>
            <person name="Van der Hulst R."/>
            <person name="Ayyampalayam S."/>
            <person name="Mercati F."/>
            <person name="Riccardi P."/>
            <person name="McKain M.R."/>
            <person name="Kakrana A."/>
            <person name="Tang H."/>
            <person name="Ray J."/>
            <person name="Groenendijk J."/>
            <person name="Arikit S."/>
            <person name="Mathioni S.M."/>
            <person name="Nakano M."/>
            <person name="Shan H."/>
            <person name="Telgmann-Rauber A."/>
            <person name="Kanno A."/>
            <person name="Yue Z."/>
            <person name="Chen H."/>
            <person name="Li W."/>
            <person name="Chen Y."/>
            <person name="Xu X."/>
            <person name="Zhang Y."/>
            <person name="Luo S."/>
            <person name="Chen H."/>
            <person name="Gao J."/>
            <person name="Mao Z."/>
            <person name="Pires J.C."/>
            <person name="Luo M."/>
            <person name="Kudrna D."/>
            <person name="Wing R.A."/>
            <person name="Meyers B.C."/>
            <person name="Yi K."/>
            <person name="Kong H."/>
            <person name="Lavrijsen P."/>
            <person name="Sunseri F."/>
            <person name="Falavigna A."/>
            <person name="Ye Y."/>
            <person name="Leebens-Mack J.H."/>
            <person name="Chen G."/>
        </authorList>
    </citation>
    <scope>NUCLEOTIDE SEQUENCE [LARGE SCALE GENOMIC DNA]</scope>
    <source>
        <strain evidence="6">cv. DH0086</strain>
    </source>
</reference>
<dbReference type="InterPro" id="IPR027417">
    <property type="entry name" value="P-loop_NTPase"/>
</dbReference>
<dbReference type="InterPro" id="IPR003593">
    <property type="entry name" value="AAA+_ATPase"/>
</dbReference>
<dbReference type="Gene3D" id="3.40.50.300">
    <property type="entry name" value="P-loop containing nucleotide triphosphate hydrolases"/>
    <property type="match status" value="1"/>
</dbReference>
<dbReference type="InterPro" id="IPR045735">
    <property type="entry name" value="Spore_III_AA_AAA+_ATPase"/>
</dbReference>
<keyword evidence="6" id="KW-1185">Reference proteome</keyword>
<dbReference type="OrthoDB" id="26838at2759"/>
<protein>
    <recommendedName>
        <fullName evidence="4">AAA+ ATPase domain-containing protein</fullName>
    </recommendedName>
</protein>
<dbReference type="AlphaFoldDB" id="A0A5P1EL69"/>
<keyword evidence="2" id="KW-0067">ATP-binding</keyword>
<evidence type="ECO:0000256" key="1">
    <source>
        <dbReference type="ARBA" id="ARBA00022741"/>
    </source>
</evidence>
<dbReference type="InterPro" id="IPR034081">
    <property type="entry name" value="R3H_AAA"/>
</dbReference>
<dbReference type="CDD" id="cd00009">
    <property type="entry name" value="AAA"/>
    <property type="match status" value="1"/>
</dbReference>
<accession>A0A5P1EL69</accession>
<evidence type="ECO:0000256" key="2">
    <source>
        <dbReference type="ARBA" id="ARBA00022840"/>
    </source>
</evidence>
<dbReference type="Pfam" id="PF19568">
    <property type="entry name" value="Spore_III_AA"/>
    <property type="match status" value="1"/>
</dbReference>
<dbReference type="GO" id="GO:0005524">
    <property type="term" value="F:ATP binding"/>
    <property type="evidence" value="ECO:0007669"/>
    <property type="project" value="UniProtKB-KW"/>
</dbReference>
<evidence type="ECO:0000256" key="3">
    <source>
        <dbReference type="SAM" id="MobiDB-lite"/>
    </source>
</evidence>
<gene>
    <name evidence="5" type="ORF">A4U43_C06F11510</name>
</gene>
<proteinExistence type="predicted"/>
<name>A0A5P1EL69_ASPOF</name>
<keyword evidence="1" id="KW-0547">Nucleotide-binding</keyword>
<dbReference type="PANTHER" id="PTHR20953">
    <property type="entry name" value="KINASE-RELATED"/>
    <property type="match status" value="1"/>
</dbReference>
<dbReference type="Proteomes" id="UP000243459">
    <property type="component" value="Chromosome 6"/>
</dbReference>
<evidence type="ECO:0000259" key="4">
    <source>
        <dbReference type="SMART" id="SM00382"/>
    </source>
</evidence>
<dbReference type="PRINTS" id="PR00830">
    <property type="entry name" value="ENDOLAPTASE"/>
</dbReference>
<dbReference type="Pfam" id="PF25516">
    <property type="entry name" value="PTPase"/>
    <property type="match status" value="1"/>
</dbReference>
<dbReference type="GO" id="GO:0009507">
    <property type="term" value="C:chloroplast"/>
    <property type="evidence" value="ECO:0007669"/>
    <property type="project" value="TreeGrafter"/>
</dbReference>
<dbReference type="Gramene" id="ONK66745">
    <property type="protein sequence ID" value="ONK66745"/>
    <property type="gene ID" value="A4U43_C06F11510"/>
</dbReference>
<feature type="region of interest" description="Disordered" evidence="3">
    <location>
        <begin position="1"/>
        <end position="20"/>
    </location>
</feature>
<feature type="compositionally biased region" description="Pro residues" evidence="3">
    <location>
        <begin position="7"/>
        <end position="16"/>
    </location>
</feature>
<evidence type="ECO:0000313" key="5">
    <source>
        <dbReference type="EMBL" id="ONK66745.1"/>
    </source>
</evidence>
<dbReference type="SUPFAM" id="SSF52540">
    <property type="entry name" value="P-loop containing nucleoside triphosphate hydrolases"/>
    <property type="match status" value="1"/>
</dbReference>
<evidence type="ECO:0000313" key="6">
    <source>
        <dbReference type="Proteomes" id="UP000243459"/>
    </source>
</evidence>
<organism evidence="5 6">
    <name type="scientific">Asparagus officinalis</name>
    <name type="common">Garden asparagus</name>
    <dbReference type="NCBI Taxonomy" id="4686"/>
    <lineage>
        <taxon>Eukaryota</taxon>
        <taxon>Viridiplantae</taxon>
        <taxon>Streptophyta</taxon>
        <taxon>Embryophyta</taxon>
        <taxon>Tracheophyta</taxon>
        <taxon>Spermatophyta</taxon>
        <taxon>Magnoliopsida</taxon>
        <taxon>Liliopsida</taxon>
        <taxon>Asparagales</taxon>
        <taxon>Asparagaceae</taxon>
        <taxon>Asparagoideae</taxon>
        <taxon>Asparagus</taxon>
    </lineage>
</organism>
<dbReference type="SMART" id="SM00382">
    <property type="entry name" value="AAA"/>
    <property type="match status" value="1"/>
</dbReference>
<dbReference type="InterPro" id="IPR058670">
    <property type="entry name" value="PTPase_dom"/>
</dbReference>
<feature type="domain" description="AAA+ ATPase" evidence="4">
    <location>
        <begin position="160"/>
        <end position="291"/>
    </location>
</feature>
<dbReference type="FunFam" id="3.40.50.300:FF:001088">
    <property type="entry name" value="uncharacterized protein ycf45 isoform X2"/>
    <property type="match status" value="1"/>
</dbReference>
<sequence length="630" mass="69089">MLRLFLSPPPIPPPPLSTRQSHRRRLLPLLRCSPQLPSHGFADELGRLLVLLPQEMKRKLEAQPELEDLVEVVMDLGRRPLARFPSGDIVLSDFPISSEDVHHAASQVGDFAADNRAGISRTLHRISAIRNRKGGIVGLTCRVGRAVPGSANMLRDLVKDGGSLLLIGPPGVGKTTVIRDIARILADDYMKRVMIVDTSNEIGGDGDIPHPGIGNARRLQVPNPDMQHKVLIEAVENHMPEVIVIDEVGTKLEAMAASTIAQRGIQLVATAHGVTIENLLMNPSLEMLVGGVQSVTLGDEEASRRGVQKTVLERKGPSTFTCAAEIISKTKLQVHRSLEATVDALLAGRSPIFEVCKLDSNESMNDILHVQTESSNGVDALLEDDVTVEDNFLKNDETITLNTSSLESAEKITESSSEARAGFHLFVYGITETSVLQAIKQLGMEEDVGITDNISEADAFLSLHSKLKKNSQIQSVVKSRGIAIHVTKTSSLMQITKAIRALTNGRVKRFKEFEPEATMTSLEKNDALEEARLAIEQVVIPKEEQVQLLPRPSCIISMQIELIERYKLKWEKVGREPHFSLCILPLPLDTKEKGPLYQVVDTGSELEDMFSLDDMSSSQNGVARLPLLPD</sequence>
<dbReference type="PANTHER" id="PTHR20953:SF3">
    <property type="entry name" value="P-LOOP CONTAINING NUCLEOSIDE TRIPHOSPHATE HYDROLASES SUPERFAMILY PROTEIN"/>
    <property type="match status" value="1"/>
</dbReference>
<dbReference type="OMA" id="ILMLGRP"/>
<dbReference type="CDD" id="cd02645">
    <property type="entry name" value="R3H_AAA"/>
    <property type="match status" value="1"/>
</dbReference>
<dbReference type="EMBL" id="CM007386">
    <property type="protein sequence ID" value="ONK66745.1"/>
    <property type="molecule type" value="Genomic_DNA"/>
</dbReference>